<dbReference type="RefSeq" id="WP_185239152.1">
    <property type="nucleotide sequence ID" value="NZ_JACEGC010000023.1"/>
</dbReference>
<name>A0A841V234_MICAE</name>
<keyword evidence="2" id="KW-0732">Signal</keyword>
<sequence length="147" mass="15826">MLQNYLKRNFLLICIASALVLSGTTLASCVDSGVITQKSEEVEMAANSISSKSADKSVVEVDGVSFETLVSDSVLSVPQPGAETPVKFGVRITNKKQKPARFARFGIIHPNLVTEEGRVIPLDGGTDGEKMPNESDYPLVMPRESVE</sequence>
<dbReference type="EMBL" id="JACEGC010000023">
    <property type="protein sequence ID" value="MBC1195084.1"/>
    <property type="molecule type" value="Genomic_DNA"/>
</dbReference>
<evidence type="ECO:0000313" key="4">
    <source>
        <dbReference type="Proteomes" id="UP000525432"/>
    </source>
</evidence>
<dbReference type="AlphaFoldDB" id="A0A841V234"/>
<gene>
    <name evidence="3" type="ORF">H0901_07285</name>
</gene>
<evidence type="ECO:0000256" key="1">
    <source>
        <dbReference type="SAM" id="MobiDB-lite"/>
    </source>
</evidence>
<evidence type="ECO:0000256" key="2">
    <source>
        <dbReference type="SAM" id="SignalP"/>
    </source>
</evidence>
<comment type="caution">
    <text evidence="3">The sequence shown here is derived from an EMBL/GenBank/DDBJ whole genome shotgun (WGS) entry which is preliminary data.</text>
</comment>
<feature type="signal peptide" evidence="2">
    <location>
        <begin position="1"/>
        <end position="27"/>
    </location>
</feature>
<feature type="region of interest" description="Disordered" evidence="1">
    <location>
        <begin position="118"/>
        <end position="147"/>
    </location>
</feature>
<evidence type="ECO:0000313" key="3">
    <source>
        <dbReference type="EMBL" id="MBC1195084.1"/>
    </source>
</evidence>
<proteinExistence type="predicted"/>
<feature type="chain" id="PRO_5032441146" description="Lipoprotein" evidence="2">
    <location>
        <begin position="28"/>
        <end position="147"/>
    </location>
</feature>
<organism evidence="3 4">
    <name type="scientific">Microcystis aeruginosa BLCC-F158</name>
    <dbReference type="NCBI Taxonomy" id="2755316"/>
    <lineage>
        <taxon>Bacteria</taxon>
        <taxon>Bacillati</taxon>
        <taxon>Cyanobacteriota</taxon>
        <taxon>Cyanophyceae</taxon>
        <taxon>Oscillatoriophycideae</taxon>
        <taxon>Chroococcales</taxon>
        <taxon>Microcystaceae</taxon>
        <taxon>Microcystis</taxon>
    </lineage>
</organism>
<evidence type="ECO:0008006" key="5">
    <source>
        <dbReference type="Google" id="ProtNLM"/>
    </source>
</evidence>
<accession>A0A841V234</accession>
<dbReference type="Proteomes" id="UP000525432">
    <property type="component" value="Unassembled WGS sequence"/>
</dbReference>
<reference evidence="3 4" key="1">
    <citation type="submission" date="2020-07" db="EMBL/GenBank/DDBJ databases">
        <title>Genomes of two Microcystis aeruginosa (Cyanobacteria) strains from Florida (USA) with disparate toxicogenic potential.</title>
        <authorList>
            <person name="Lefler F.W."/>
            <person name="Barbosa M."/>
            <person name="Berthold D.E."/>
            <person name="Laughinghouse H.D. IV."/>
        </authorList>
    </citation>
    <scope>NUCLEOTIDE SEQUENCE [LARGE SCALE GENOMIC DNA]</scope>
    <source>
        <strain evidence="3 4">BLCCF158</strain>
    </source>
</reference>
<dbReference type="PROSITE" id="PS51257">
    <property type="entry name" value="PROKAR_LIPOPROTEIN"/>
    <property type="match status" value="1"/>
</dbReference>
<protein>
    <recommendedName>
        <fullName evidence="5">Lipoprotein</fullName>
    </recommendedName>
</protein>